<keyword evidence="1" id="KW-1133">Transmembrane helix</keyword>
<feature type="transmembrane region" description="Helical" evidence="1">
    <location>
        <begin position="1274"/>
        <end position="1294"/>
    </location>
</feature>
<evidence type="ECO:0000256" key="2">
    <source>
        <dbReference type="SAM" id="SignalP"/>
    </source>
</evidence>
<feature type="transmembrane region" description="Helical" evidence="1">
    <location>
        <begin position="1128"/>
        <end position="1148"/>
    </location>
</feature>
<keyword evidence="4" id="KW-1185">Reference proteome</keyword>
<feature type="transmembrane region" description="Helical" evidence="1">
    <location>
        <begin position="538"/>
        <end position="562"/>
    </location>
</feature>
<feature type="chain" id="PRO_5006621574" evidence="2">
    <location>
        <begin position="26"/>
        <end position="1466"/>
    </location>
</feature>
<feature type="transmembrane region" description="Helical" evidence="1">
    <location>
        <begin position="1032"/>
        <end position="1054"/>
    </location>
</feature>
<evidence type="ECO:0000313" key="3">
    <source>
        <dbReference type="EMBL" id="CUF60880.1"/>
    </source>
</evidence>
<organism evidence="3 4">
    <name type="scientific">Bodo saltans</name>
    <name type="common">Flagellated protozoan</name>
    <dbReference type="NCBI Taxonomy" id="75058"/>
    <lineage>
        <taxon>Eukaryota</taxon>
        <taxon>Discoba</taxon>
        <taxon>Euglenozoa</taxon>
        <taxon>Kinetoplastea</taxon>
        <taxon>Metakinetoplastina</taxon>
        <taxon>Eubodonida</taxon>
        <taxon>Bodonidae</taxon>
        <taxon>Bodo</taxon>
    </lineage>
</organism>
<keyword evidence="2" id="KW-0732">Signal</keyword>
<feature type="transmembrane region" description="Helical" evidence="1">
    <location>
        <begin position="506"/>
        <end position="526"/>
    </location>
</feature>
<feature type="transmembrane region" description="Helical" evidence="1">
    <location>
        <begin position="1093"/>
        <end position="1122"/>
    </location>
</feature>
<keyword evidence="1" id="KW-0472">Membrane</keyword>
<feature type="signal peptide" evidence="2">
    <location>
        <begin position="1"/>
        <end position="25"/>
    </location>
</feature>
<name>A0A0S4IS56_BODSA</name>
<dbReference type="Proteomes" id="UP000051952">
    <property type="component" value="Unassembled WGS sequence"/>
</dbReference>
<evidence type="ECO:0000313" key="4">
    <source>
        <dbReference type="Proteomes" id="UP000051952"/>
    </source>
</evidence>
<sequence>MRRTSILFLNLAAIWLPLLTVLAHADVFIVPCNDPSQQPPLHRVESLVNGATYFLYNCTTQIDFSSTSVNNVAVIAVGGVVAPTVTVSMAADCKNISVSISDVNRGASLSSVCARTSSGGNLMNILRLVGETSAAASVRITVSRSNLCFTDVPNSVIDIYVSELSSFSLVVANDSVIEYKNAAFAFMSILVVRRLNNASIDVSTSLVAMNTTTWEKSLFRISVVPPAAGAPQYFPLQGVKFNATQSIFTLRIDCSSSASDCYREPNVVNNDDGDSTSAIVAFTSTRTEVYFSNISFFAVDCHFTVIAVPPPNPVRVSFQAMVLYIGSPESTTIQDSVVVIQRGSVLLRSTEMAAVVFADANGTVQNCVIRIQSVGGEGGAHAQYVDHSITYGKTDRSNCVVWLNSIRVKNSTIELIELQPSLYSLSGEPANYPTLVGNGSVTSVFTSLLHVRGLTDNTRIVISRCAPLMDARNGSIPLYGAALPLVIISGSSVVALVLLERPLLSVATNITIVNSSVSASVGFGIVESSTTPLTTLVVSVVVAVYFGGSCTNCVIQLSSVLMRLAEMSFPISRAQSLQRVGNVAYISQNITAFWVSFDLFALGIAAQLPTFVISTIAEKSKRQLGLLQQTNATVALRDSTIISPTESTMAASSKLASPAASIRDCAALVSLPPVVIGLALTITGASLRPGSPTLALSVWWFPVHAVSCALGCRLEGGGASGDVPVAIVVRQCQGLWSMFVTAANSTFVTTSETGTTDSGVTLLFESSAWFGLPVGRSAPYGATSYAVIAVAAGASLTLKTSQVSGRPPVFVLAGNQIVDFYGLIQQRSLFADNPLSGPALDLEQGCNAIKVPVATATYKAVDRPTIGGGITSKDLTTWVYYPTGTIHVLQLPLFPTPDAETVVVTCTGLSGPPTATNTKPLPKTEALGVPLPTTGSLQTARTATGVTLYTALVKAVVAASLHSATGGLAMMSLLQSARGALQLRRLCIAATNAGDGSSNGGDDDAPFADPVDNPLMLSLPSILSPAAFGLEYAVGAVIGNTGTAVATGIIVDLASRIRRRFVSRGDVVNEDLNLPHERQQVVVRSIHRLLRKLLPAGGAPASFIMPYSLLLQPSVAAAVLIIGHDSRSVVTIVVALVGLFLWCGPLVASFRAVVIPSAEDFPWHTIDKADRISAQASPSHRLSKKPSGRRGGKQTVVQVLQCALVDALGVVRRVTQISLTACEEWAPGRQKKRLTKKHKPHSDHRQSPATVQPLILFAQRYSPLFEAFRFSRRWFGVAGELTSAAASAFVQGAALSVALSSDATADDVCSASDWGTAVLIVISAVLLTSYVSLRPYVTYYDNGMALMLATLAVASEVCSLFPSDTAQDGSNNLATASAIIAVVVPLLAGLCDSLLEDGMRGERASQKAASVDEQVTSMRIASTHSLPMPQQLSTAATGASNDVQVPVMSTQLEQLQLLLQSICQSR</sequence>
<keyword evidence="1" id="KW-0812">Transmembrane</keyword>
<reference evidence="4" key="1">
    <citation type="submission" date="2015-09" db="EMBL/GenBank/DDBJ databases">
        <authorList>
            <consortium name="Pathogen Informatics"/>
        </authorList>
    </citation>
    <scope>NUCLEOTIDE SEQUENCE [LARGE SCALE GENOMIC DNA]</scope>
    <source>
        <strain evidence="4">Lake Konstanz</strain>
    </source>
</reference>
<evidence type="ECO:0000256" key="1">
    <source>
        <dbReference type="SAM" id="Phobius"/>
    </source>
</evidence>
<dbReference type="VEuPathDB" id="TriTrypDB:BSAL_64025"/>
<protein>
    <submittedName>
        <fullName evidence="3">Membrane-associated protein, putative</fullName>
    </submittedName>
</protein>
<accession>A0A0S4IS56</accession>
<dbReference type="EMBL" id="CYKH01000367">
    <property type="protein sequence ID" value="CUF60880.1"/>
    <property type="molecule type" value="Genomic_DNA"/>
</dbReference>
<gene>
    <name evidence="3" type="ORF">BSAL_64025</name>
</gene>
<feature type="transmembrane region" description="Helical" evidence="1">
    <location>
        <begin position="1345"/>
        <end position="1362"/>
    </location>
</feature>
<feature type="transmembrane region" description="Helical" evidence="1">
    <location>
        <begin position="478"/>
        <end position="499"/>
    </location>
</feature>
<feature type="transmembrane region" description="Helical" evidence="1">
    <location>
        <begin position="583"/>
        <end position="606"/>
    </location>
</feature>
<feature type="transmembrane region" description="Helical" evidence="1">
    <location>
        <begin position="1314"/>
        <end position="1333"/>
    </location>
</feature>
<proteinExistence type="predicted"/>
<feature type="transmembrane region" description="Helical" evidence="1">
    <location>
        <begin position="1374"/>
        <end position="1395"/>
    </location>
</feature>